<evidence type="ECO:0000256" key="1">
    <source>
        <dbReference type="SAM" id="MobiDB-lite"/>
    </source>
</evidence>
<feature type="region of interest" description="Disordered" evidence="1">
    <location>
        <begin position="21"/>
        <end position="50"/>
    </location>
</feature>
<dbReference type="AlphaFoldDB" id="V5H5C4"/>
<keyword evidence="2" id="KW-0732">Signal</keyword>
<dbReference type="Pfam" id="PF02098">
    <property type="entry name" value="His_binding"/>
    <property type="match status" value="1"/>
</dbReference>
<dbReference type="InterPro" id="IPR002970">
    <property type="entry name" value="Tick_his-bd"/>
</dbReference>
<dbReference type="InterPro" id="IPR012674">
    <property type="entry name" value="Calycin"/>
</dbReference>
<name>V5H5C4_IXORI</name>
<feature type="chain" id="PRO_5004734402" evidence="2">
    <location>
        <begin position="19"/>
        <end position="97"/>
    </location>
</feature>
<sequence>MLSVSLLALCLLILGGISEENEGTTSSTEAKLEETTPTPTPSGPSFNYSETNPALQGYQDAWKFVTSNESFLMKYRNFNTNPTGANTTSCVNATIDI</sequence>
<evidence type="ECO:0000256" key="2">
    <source>
        <dbReference type="SAM" id="SignalP"/>
    </source>
</evidence>
<feature type="signal peptide" evidence="2">
    <location>
        <begin position="1"/>
        <end position="18"/>
    </location>
</feature>
<proteinExistence type="evidence at transcript level"/>
<dbReference type="EMBL" id="GANP01012269">
    <property type="protein sequence ID" value="JAB72199.1"/>
    <property type="molecule type" value="mRNA"/>
</dbReference>
<protein>
    <submittedName>
        <fullName evidence="3">Putative lipocalin</fullName>
    </submittedName>
</protein>
<dbReference type="GO" id="GO:0043176">
    <property type="term" value="F:amine binding"/>
    <property type="evidence" value="ECO:0007669"/>
    <property type="project" value="InterPro"/>
</dbReference>
<dbReference type="GO" id="GO:0030682">
    <property type="term" value="P:symbiont-mediated perturbation of host defenses"/>
    <property type="evidence" value="ECO:0007669"/>
    <property type="project" value="InterPro"/>
</dbReference>
<dbReference type="Gene3D" id="2.40.128.20">
    <property type="match status" value="1"/>
</dbReference>
<evidence type="ECO:0000313" key="3">
    <source>
        <dbReference type="EMBL" id="JAB72199.1"/>
    </source>
</evidence>
<organism evidence="3">
    <name type="scientific">Ixodes ricinus</name>
    <name type="common">Common tick</name>
    <name type="synonym">Acarus ricinus</name>
    <dbReference type="NCBI Taxonomy" id="34613"/>
    <lineage>
        <taxon>Eukaryota</taxon>
        <taxon>Metazoa</taxon>
        <taxon>Ecdysozoa</taxon>
        <taxon>Arthropoda</taxon>
        <taxon>Chelicerata</taxon>
        <taxon>Arachnida</taxon>
        <taxon>Acari</taxon>
        <taxon>Parasitiformes</taxon>
        <taxon>Ixodida</taxon>
        <taxon>Ixodoidea</taxon>
        <taxon>Ixodidae</taxon>
        <taxon>Ixodinae</taxon>
        <taxon>Ixodes</taxon>
    </lineage>
</organism>
<dbReference type="SUPFAM" id="SSF50814">
    <property type="entry name" value="Lipocalins"/>
    <property type="match status" value="1"/>
</dbReference>
<reference evidence="3" key="1">
    <citation type="journal article" date="2015" name="Sci. Rep.">
        <title>Tissue- and time-dependent transcription in Ixodes ricinus salivary glands and midguts when blood feeding on the vertebrate host.</title>
        <authorList>
            <person name="Kotsyfakis M."/>
            <person name="Schwarz A."/>
            <person name="Erhart J."/>
            <person name="Ribeiro J.M."/>
        </authorList>
    </citation>
    <scope>NUCLEOTIDE SEQUENCE</scope>
    <source>
        <tissue evidence="3">Salivary gland and midgut</tissue>
    </source>
</reference>
<accession>V5H5C4</accession>